<dbReference type="Pfam" id="PF12708">
    <property type="entry name" value="Pect-lyase_RHGA_epim"/>
    <property type="match status" value="1"/>
</dbReference>
<dbReference type="AlphaFoldDB" id="A0A0A1T5M4"/>
<evidence type="ECO:0000313" key="3">
    <source>
        <dbReference type="EMBL" id="CEJ90104.1"/>
    </source>
</evidence>
<accession>A0A0A1T5M4</accession>
<dbReference type="GO" id="GO:0004650">
    <property type="term" value="F:polygalacturonase activity"/>
    <property type="evidence" value="ECO:0007669"/>
    <property type="project" value="InterPro"/>
</dbReference>
<feature type="domain" description="Rhamnogalacturonase A/B/Epimerase-like pectate lyase" evidence="2">
    <location>
        <begin position="154"/>
        <end position="396"/>
    </location>
</feature>
<dbReference type="InterPro" id="IPR024535">
    <property type="entry name" value="RHGA/B-epi-like_pectate_lyase"/>
</dbReference>
<dbReference type="CDD" id="cd23668">
    <property type="entry name" value="GH55_beta13glucanase-like"/>
    <property type="match status" value="1"/>
</dbReference>
<dbReference type="OrthoDB" id="1046782at2759"/>
<dbReference type="PANTHER" id="PTHR33928:SF2">
    <property type="entry name" value="PECTATE LYASE SUPERFAMILY PROTEIN DOMAIN-CONTAINING PROTEIN-RELATED"/>
    <property type="match status" value="1"/>
</dbReference>
<reference evidence="3 4" key="1">
    <citation type="journal article" date="2015" name="Genome Announc.">
        <title>Draft Genome Sequence and Gene Annotation of the Entomopathogenic Fungus Verticillium hemipterigenum.</title>
        <authorList>
            <person name="Horn F."/>
            <person name="Habel A."/>
            <person name="Scharf D.H."/>
            <person name="Dworschak J."/>
            <person name="Brakhage A.A."/>
            <person name="Guthke R."/>
            <person name="Hertweck C."/>
            <person name="Linde J."/>
        </authorList>
    </citation>
    <scope>NUCLEOTIDE SEQUENCE [LARGE SCALE GENOMIC DNA]</scope>
</reference>
<dbReference type="InterPro" id="IPR011050">
    <property type="entry name" value="Pectin_lyase_fold/virulence"/>
</dbReference>
<gene>
    <name evidence="3" type="ORF">VHEMI05908</name>
</gene>
<organism evidence="3 4">
    <name type="scientific">[Torrubiella] hemipterigena</name>
    <dbReference type="NCBI Taxonomy" id="1531966"/>
    <lineage>
        <taxon>Eukaryota</taxon>
        <taxon>Fungi</taxon>
        <taxon>Dikarya</taxon>
        <taxon>Ascomycota</taxon>
        <taxon>Pezizomycotina</taxon>
        <taxon>Sordariomycetes</taxon>
        <taxon>Hypocreomycetidae</taxon>
        <taxon>Hypocreales</taxon>
        <taxon>Clavicipitaceae</taxon>
        <taxon>Clavicipitaceae incertae sedis</taxon>
        <taxon>'Torrubiella' clade</taxon>
    </lineage>
</organism>
<dbReference type="EMBL" id="CDHN01000003">
    <property type="protein sequence ID" value="CEJ90104.1"/>
    <property type="molecule type" value="Genomic_DNA"/>
</dbReference>
<dbReference type="InterPro" id="IPR039279">
    <property type="entry name" value="QRT3-like"/>
</dbReference>
<dbReference type="Gene3D" id="2.160.20.10">
    <property type="entry name" value="Single-stranded right-handed beta-helix, Pectin lyase-like"/>
    <property type="match status" value="2"/>
</dbReference>
<dbReference type="InterPro" id="IPR012334">
    <property type="entry name" value="Pectin_lyas_fold"/>
</dbReference>
<sequence length="1254" mass="136821">MKVSALFMAAAAGPLLVLAHFTMPKGPVGTAVPLPPGKPQPAPPYAMGKFKAANGGVPDQGILNGPVLQPLNSTMLAALHNGQDPSNEQHAPSPVPKPINHAVVHHPALNQSVLNHTAVGNSTLAPRRPDYKPWWVVIAEHSKMPLAPEGYQYYRNIKDFGAKGDGVTDDTAAINRAAATMSSANLDHTRCGEDCGSTSVLQALVYFPEGTYLVSSPIVQYYHTVFMGDFNNKPVIKGSANFTGIALIDSNVYVPKGGGRQWYYNQSNFLRQIRNMVFDMTGMSRTNKQGDQEYVPTGIHWQAGQATSISNCDFNMPLSSPNGTATAVGILMENGSGGSISDSTFKGGNIGLIAGSQQFTAINLQFKSCLTAVKQAWNWGFTYKNIYIESCAIGFDCIGADTLQNGVGSISLLDSHFNSVPNAITISENVTQQPNLVLDNILIEKVGAVVAVPGKETLLKATTQNTKLKQWVSGYQYLVGDADGDGGKRRSGFIDPPIKKPAGLLDKDGNYFWQPKPTYQQTPERLMKMLTDDPEIKLDGTGDQTERINAFLKQHVGKPILFPAGIYQVKGTVFIPPNSVIIGTSWSQIRGTGDYFADENNPKVMVKVGSRGDQGKIEISDMLFTVKGNTAGAILMEWNIRDGGQGAAGMWDSHFRVGGAADSDLQLANCPVGKMNKKCQAASMIMHLTPGSSGYFDNMWLWVADHDLDNKANADTTQQVDGIPRNQKSQISVYSGRGMLIESTGPTWFYGTASEHNQLYQYQLHKTSNVFFGHMQTETPYYQPNPTALEPYKPGKFPADPNFSRCDKDDKSCNTAWALRVIESTDIVIYGAGLYSFFQDNKLGCTKDESCQQSMVETSFSERLWMYNIFTKGNKEIVSPRGILPNLNFDNSTRNGFTSEVAAWLPLALGGGDYGDDSINSGDDDDGDEDQIEDASMSVKCDLGREFNSLEELDAAADIPTDCKTIMAAKTMANILDHVLDEYKEVDKGYDDHFGYYETYMNHFAEEQIPVGATKHAQFFDCVAKGYTSGPCDAMLKEVNNDSFDMAWTLRDKTGFLDAMSNEFGILENWIKYGVDGTPLHCFGKTGSSRKDPGSDEVDGCKNSQRVKRGFPQKADNIKFPNPKEVIMGAGNNLQTLQIKIAATYADMVLGQWNGSYADAVEVLAIPVGLMQQAIESMKDVKAKAKAEEEEEKKKLTNLILTIVFAVVPLVGEFSATAFGFVGIARLIATIGQVANAALISRISWTLRKVRRSC</sequence>
<evidence type="ECO:0000259" key="2">
    <source>
        <dbReference type="Pfam" id="PF12708"/>
    </source>
</evidence>
<dbReference type="SUPFAM" id="SSF51126">
    <property type="entry name" value="Pectin lyase-like"/>
    <property type="match status" value="2"/>
</dbReference>
<evidence type="ECO:0000313" key="4">
    <source>
        <dbReference type="Proteomes" id="UP000039046"/>
    </source>
</evidence>
<feature type="chain" id="PRO_5001979371" description="Rhamnogalacturonase A/B/Epimerase-like pectate lyase domain-containing protein" evidence="1">
    <location>
        <begin position="20"/>
        <end position="1254"/>
    </location>
</feature>
<name>A0A0A1T5M4_9HYPO</name>
<evidence type="ECO:0000256" key="1">
    <source>
        <dbReference type="SAM" id="SignalP"/>
    </source>
</evidence>
<dbReference type="PANTHER" id="PTHR33928">
    <property type="entry name" value="POLYGALACTURONASE QRT3"/>
    <property type="match status" value="1"/>
</dbReference>
<keyword evidence="4" id="KW-1185">Reference proteome</keyword>
<protein>
    <recommendedName>
        <fullName evidence="2">Rhamnogalacturonase A/B/Epimerase-like pectate lyase domain-containing protein</fullName>
    </recommendedName>
</protein>
<proteinExistence type="predicted"/>
<dbReference type="Proteomes" id="UP000039046">
    <property type="component" value="Unassembled WGS sequence"/>
</dbReference>
<dbReference type="FunFam" id="2.160.20.10:FF:000049">
    <property type="entry name" value="Putative exo-beta-1,3-glucanase"/>
    <property type="match status" value="1"/>
</dbReference>
<dbReference type="HOGENOM" id="CLU_002540_3_1_1"/>
<feature type="signal peptide" evidence="1">
    <location>
        <begin position="1"/>
        <end position="19"/>
    </location>
</feature>
<keyword evidence="1" id="KW-0732">Signal</keyword>
<dbReference type="STRING" id="1531966.A0A0A1T5M4"/>